<feature type="compositionally biased region" description="Polar residues" evidence="1">
    <location>
        <begin position="527"/>
        <end position="541"/>
    </location>
</feature>
<feature type="region of interest" description="Disordered" evidence="1">
    <location>
        <begin position="242"/>
        <end position="269"/>
    </location>
</feature>
<name>A0ABX1TPS2_9GAMM</name>
<keyword evidence="3" id="KW-1185">Reference proteome</keyword>
<feature type="region of interest" description="Disordered" evidence="1">
    <location>
        <begin position="410"/>
        <end position="441"/>
    </location>
</feature>
<evidence type="ECO:0000313" key="3">
    <source>
        <dbReference type="Proteomes" id="UP000760480"/>
    </source>
</evidence>
<dbReference type="RefSeq" id="WP_169249948.1">
    <property type="nucleotide sequence ID" value="NZ_SPMZ01000058.1"/>
</dbReference>
<evidence type="ECO:0008006" key="4">
    <source>
        <dbReference type="Google" id="ProtNLM"/>
    </source>
</evidence>
<dbReference type="EMBL" id="SPMZ01000058">
    <property type="protein sequence ID" value="NMQ20679.1"/>
    <property type="molecule type" value="Genomic_DNA"/>
</dbReference>
<gene>
    <name evidence="2" type="ORF">E4P82_16655</name>
</gene>
<dbReference type="Proteomes" id="UP000760480">
    <property type="component" value="Unassembled WGS sequence"/>
</dbReference>
<feature type="region of interest" description="Disordered" evidence="1">
    <location>
        <begin position="184"/>
        <end position="219"/>
    </location>
</feature>
<comment type="caution">
    <text evidence="2">The sequence shown here is derived from an EMBL/GenBank/DDBJ whole genome shotgun (WGS) entry which is preliminary data.</text>
</comment>
<feature type="region of interest" description="Disordered" evidence="1">
    <location>
        <begin position="360"/>
        <end position="397"/>
    </location>
</feature>
<sequence>MVEQILLSSSSFDGLREIGGFGQPLHALYPQIRAVLASELEPDAAWLLAEPVVDRANNRIDWYTEGDPEEQPVALNDLPEERRQPLRARLDDLLGRGRELAERYATAKEVRQHRLGAILRAVLATPAETGVFLVNGRPVLTGWGFTLDRPWLEPAGAPDSAMAASRSIEPPRDVVVPEIPMPELTSAEPQPVPPIEPSTASEFQPEPVPPPAPLESALPELPPELPPISQAQPVLPVAAVEAAPTQSEEKPPIEPEPAPVAATGDSLSVEKTEPASPLRYVVVGSTGFWSMFALAVLLALGAAIFSHWRSPTPDRIAMVPAPSDEENAGALADARRTEAELRARLEQVLAWLAERRDQCRPPAGADASAPTSNAQERSDMGTGLVPPAESRSMEVSSSDIVAVPVVAPDAETRPVPDRTTPPAGREVASTVPGEDHAGQKPIATMPAAERAVVRAGGSIAKEPGALEDAIATAPTTPSGDGQPRKMTPAPTELNPPDGVRSPPVVAAPNPPTSEPSLARTLEEQLSGELNRSSRPSDQSVPGSAPAESPPVRSAPTLEERREFDQRMSVAGAAMGEITVTLLWNSHGDLDLVVNCPTGRQLDYRNPAECGGTLDVDANTARDKLQDRPVENVFWPAGKAMSGTYRIAVRYVPRKDEQSPQETSYQVRLSRGGQESVFKGTIRPGAIVPVTGFTVER</sequence>
<reference evidence="2 3" key="1">
    <citation type="submission" date="2019-03" db="EMBL/GenBank/DDBJ databases">
        <title>Metabolic reconstructions from genomes of highly enriched 'Candidatus Accumulibacter' and 'Candidatus Competibacter' bioreactor populations.</title>
        <authorList>
            <person name="Annavajhala M.K."/>
            <person name="Welles L."/>
            <person name="Abbas B."/>
            <person name="Sorokin D."/>
            <person name="Park H."/>
            <person name="Van Loosdrecht M."/>
            <person name="Chandran K."/>
        </authorList>
    </citation>
    <scope>NUCLEOTIDE SEQUENCE [LARGE SCALE GENOMIC DNA]</scope>
    <source>
        <strain evidence="2 3">SBR_G</strain>
    </source>
</reference>
<organism evidence="2 3">
    <name type="scientific">Candidatus Competibacter phosphatis</name>
    <dbReference type="NCBI Taxonomy" id="221280"/>
    <lineage>
        <taxon>Bacteria</taxon>
        <taxon>Pseudomonadati</taxon>
        <taxon>Pseudomonadota</taxon>
        <taxon>Gammaproteobacteria</taxon>
        <taxon>Candidatus Competibacteraceae</taxon>
        <taxon>Candidatus Competibacter</taxon>
    </lineage>
</organism>
<feature type="region of interest" description="Disordered" evidence="1">
    <location>
        <begin position="459"/>
        <end position="561"/>
    </location>
</feature>
<proteinExistence type="predicted"/>
<accession>A0ABX1TPS2</accession>
<evidence type="ECO:0000313" key="2">
    <source>
        <dbReference type="EMBL" id="NMQ20679.1"/>
    </source>
</evidence>
<protein>
    <recommendedName>
        <fullName evidence="4">DUF2135 domain-containing protein</fullName>
    </recommendedName>
</protein>
<evidence type="ECO:0000256" key="1">
    <source>
        <dbReference type="SAM" id="MobiDB-lite"/>
    </source>
</evidence>